<reference evidence="9 11" key="2">
    <citation type="submission" date="2019-08" db="EMBL/GenBank/DDBJ databases">
        <title>In-depth cultivation of the pig gut microbiome towards novel bacterial diversity and tailored functional studies.</title>
        <authorList>
            <person name="Wylensek D."/>
            <person name="Hitch T.C.A."/>
            <person name="Clavel T."/>
        </authorList>
    </citation>
    <scope>NUCLEOTIDE SEQUENCE [LARGE SCALE GENOMIC DNA]</scope>
    <source>
        <strain evidence="9 11">WCA3-601-WT-6J</strain>
    </source>
</reference>
<feature type="transmembrane region" description="Helical" evidence="7">
    <location>
        <begin position="274"/>
        <end position="294"/>
    </location>
</feature>
<dbReference type="InterPro" id="IPR000515">
    <property type="entry name" value="MetI-like"/>
</dbReference>
<keyword evidence="3" id="KW-1003">Cell membrane</keyword>
<comment type="caution">
    <text evidence="10">The sequence shown here is derived from an EMBL/GenBank/DDBJ whole genome shotgun (WGS) entry which is preliminary data.</text>
</comment>
<dbReference type="PROSITE" id="PS50928">
    <property type="entry name" value="ABC_TM1"/>
    <property type="match status" value="1"/>
</dbReference>
<dbReference type="SUPFAM" id="SSF161098">
    <property type="entry name" value="MetI-like"/>
    <property type="match status" value="1"/>
</dbReference>
<keyword evidence="5 7" id="KW-1133">Transmembrane helix</keyword>
<name>A0A6I3QRT0_9FIRM</name>
<dbReference type="CDD" id="cd06261">
    <property type="entry name" value="TM_PBP2"/>
    <property type="match status" value="1"/>
</dbReference>
<evidence type="ECO:0000256" key="6">
    <source>
        <dbReference type="ARBA" id="ARBA00023136"/>
    </source>
</evidence>
<feature type="domain" description="ABC transmembrane type-1" evidence="8">
    <location>
        <begin position="89"/>
        <end position="290"/>
    </location>
</feature>
<evidence type="ECO:0000259" key="8">
    <source>
        <dbReference type="PROSITE" id="PS50928"/>
    </source>
</evidence>
<dbReference type="Proteomes" id="UP000431913">
    <property type="component" value="Unassembled WGS sequence"/>
</dbReference>
<evidence type="ECO:0000313" key="10">
    <source>
        <dbReference type="EMBL" id="MTS52946.1"/>
    </source>
</evidence>
<dbReference type="EMBL" id="VUNJ01000019">
    <property type="protein sequence ID" value="MST93112.1"/>
    <property type="molecule type" value="Genomic_DNA"/>
</dbReference>
<proteinExistence type="inferred from homology"/>
<reference evidence="10 12" key="1">
    <citation type="journal article" date="2019" name="Nat. Med.">
        <title>A library of human gut bacterial isolates paired with longitudinal multiomics data enables mechanistic microbiome research.</title>
        <authorList>
            <person name="Poyet M."/>
            <person name="Groussin M."/>
            <person name="Gibbons S.M."/>
            <person name="Avila-Pacheco J."/>
            <person name="Jiang X."/>
            <person name="Kearney S.M."/>
            <person name="Perrotta A.R."/>
            <person name="Berdy B."/>
            <person name="Zhao S."/>
            <person name="Lieberman T.D."/>
            <person name="Swanson P.K."/>
            <person name="Smith M."/>
            <person name="Roesemann S."/>
            <person name="Alexander J.E."/>
            <person name="Rich S.A."/>
            <person name="Livny J."/>
            <person name="Vlamakis H."/>
            <person name="Clish C."/>
            <person name="Bullock K."/>
            <person name="Deik A."/>
            <person name="Scott J."/>
            <person name="Pierce K.A."/>
            <person name="Xavier R.J."/>
            <person name="Alm E.J."/>
        </authorList>
    </citation>
    <scope>NUCLEOTIDE SEQUENCE [LARGE SCALE GENOMIC DNA]</scope>
    <source>
        <strain evidence="10 12">BIOML-A7</strain>
    </source>
</reference>
<dbReference type="Pfam" id="PF00528">
    <property type="entry name" value="BPD_transp_1"/>
    <property type="match status" value="1"/>
</dbReference>
<accession>A0A6I3QRT0</accession>
<evidence type="ECO:0000256" key="5">
    <source>
        <dbReference type="ARBA" id="ARBA00022989"/>
    </source>
</evidence>
<dbReference type="RefSeq" id="WP_009324214.1">
    <property type="nucleotide sequence ID" value="NZ_CAOJUJ010000044.1"/>
</dbReference>
<evidence type="ECO:0000256" key="4">
    <source>
        <dbReference type="ARBA" id="ARBA00022692"/>
    </source>
</evidence>
<keyword evidence="4 7" id="KW-0812">Transmembrane</keyword>
<organism evidence="10 12">
    <name type="scientific">Ruthenibacterium lactatiformans</name>
    <dbReference type="NCBI Taxonomy" id="1550024"/>
    <lineage>
        <taxon>Bacteria</taxon>
        <taxon>Bacillati</taxon>
        <taxon>Bacillota</taxon>
        <taxon>Clostridia</taxon>
        <taxon>Eubacteriales</taxon>
        <taxon>Oscillospiraceae</taxon>
        <taxon>Ruthenibacterium</taxon>
    </lineage>
</organism>
<sequence>MDATVKSHLKKRNPNRIRMSRQDKVFSALNYTLLIILTFIVAYPLYFVLIASISNPRLVASGQVWWFPKDIMWDGYKEVFSYGQLWTGYRNTIFYTVVGTVFNVFLTMLTAYPLSRKNFVGKKFFIFFFMFTMYFAGGLIPSFLVNKALGLYDNWMIMIVAGLISVPNVIICRTFMQNSIPDELYEAAVVDGITHWKNFTRIVLPLSAPVIAVMVLYYGVAHWNDYWTAMVYLSKQETFPLQLVLRGILTLNQVDTGLIQDYEDLIQRQNLVELMKYALIVVSSVPLIVIYPFFQKHFTKGIMVGSLKG</sequence>
<dbReference type="AlphaFoldDB" id="A0A6I3QRT0"/>
<evidence type="ECO:0000313" key="12">
    <source>
        <dbReference type="Proteomes" id="UP000449193"/>
    </source>
</evidence>
<gene>
    <name evidence="9" type="ORF">FYJ76_14435</name>
    <name evidence="10" type="ORF">GMD52_15595</name>
</gene>
<evidence type="ECO:0000313" key="11">
    <source>
        <dbReference type="Proteomes" id="UP000431913"/>
    </source>
</evidence>
<feature type="transmembrane region" description="Helical" evidence="7">
    <location>
        <begin position="93"/>
        <end position="112"/>
    </location>
</feature>
<feature type="transmembrane region" description="Helical" evidence="7">
    <location>
        <begin position="28"/>
        <end position="53"/>
    </location>
</feature>
<dbReference type="PANTHER" id="PTHR43744">
    <property type="entry name" value="ABC TRANSPORTER PERMEASE PROTEIN MG189-RELATED-RELATED"/>
    <property type="match status" value="1"/>
</dbReference>
<evidence type="ECO:0000313" key="9">
    <source>
        <dbReference type="EMBL" id="MST93112.1"/>
    </source>
</evidence>
<feature type="transmembrane region" description="Helical" evidence="7">
    <location>
        <begin position="124"/>
        <end position="143"/>
    </location>
</feature>
<keyword evidence="2 7" id="KW-0813">Transport</keyword>
<evidence type="ECO:0000256" key="3">
    <source>
        <dbReference type="ARBA" id="ARBA00022475"/>
    </source>
</evidence>
<feature type="transmembrane region" description="Helical" evidence="7">
    <location>
        <begin position="155"/>
        <end position="176"/>
    </location>
</feature>
<protein>
    <submittedName>
        <fullName evidence="10">ABC transporter permease subunit</fullName>
    </submittedName>
    <submittedName>
        <fullName evidence="9">Carbohydrate ABC transporter permease</fullName>
    </submittedName>
</protein>
<dbReference type="GO" id="GO:0005886">
    <property type="term" value="C:plasma membrane"/>
    <property type="evidence" value="ECO:0007669"/>
    <property type="project" value="UniProtKB-SubCell"/>
</dbReference>
<dbReference type="Gene3D" id="1.10.3720.10">
    <property type="entry name" value="MetI-like"/>
    <property type="match status" value="1"/>
</dbReference>
<dbReference type="PANTHER" id="PTHR43744:SF9">
    <property type="entry name" value="POLYGALACTURONAN_RHAMNOGALACTURONAN TRANSPORT SYSTEM PERMEASE PROTEIN YTCP"/>
    <property type="match status" value="1"/>
</dbReference>
<dbReference type="EMBL" id="WMZR01000027">
    <property type="protein sequence ID" value="MTS52946.1"/>
    <property type="molecule type" value="Genomic_DNA"/>
</dbReference>
<evidence type="ECO:0000256" key="1">
    <source>
        <dbReference type="ARBA" id="ARBA00004651"/>
    </source>
</evidence>
<comment type="similarity">
    <text evidence="7">Belongs to the binding-protein-dependent transport system permease family.</text>
</comment>
<evidence type="ECO:0000256" key="7">
    <source>
        <dbReference type="RuleBase" id="RU363032"/>
    </source>
</evidence>
<dbReference type="InterPro" id="IPR035906">
    <property type="entry name" value="MetI-like_sf"/>
</dbReference>
<dbReference type="GO" id="GO:0055085">
    <property type="term" value="P:transmembrane transport"/>
    <property type="evidence" value="ECO:0007669"/>
    <property type="project" value="InterPro"/>
</dbReference>
<keyword evidence="6 7" id="KW-0472">Membrane</keyword>
<comment type="subcellular location">
    <subcellularLocation>
        <location evidence="1 7">Cell membrane</location>
        <topology evidence="1 7">Multi-pass membrane protein</topology>
    </subcellularLocation>
</comment>
<evidence type="ECO:0000256" key="2">
    <source>
        <dbReference type="ARBA" id="ARBA00022448"/>
    </source>
</evidence>
<feature type="transmembrane region" description="Helical" evidence="7">
    <location>
        <begin position="202"/>
        <end position="220"/>
    </location>
</feature>
<dbReference type="Proteomes" id="UP000449193">
    <property type="component" value="Unassembled WGS sequence"/>
</dbReference>